<dbReference type="Pfam" id="PF16316">
    <property type="entry name" value="DUF4956"/>
    <property type="match status" value="1"/>
</dbReference>
<protein>
    <submittedName>
        <fullName evidence="2">Uncharacterized protein DUF4956</fullName>
    </submittedName>
</protein>
<proteinExistence type="predicted"/>
<evidence type="ECO:0000313" key="2">
    <source>
        <dbReference type="EMBL" id="PPK83030.1"/>
    </source>
</evidence>
<sequence length="229" mass="25194">MLNTWFQSILIEESEVAFSPGSFLVCLTASLVLGLIIAGIHMYRNSYSKGFVVTIALLPAMVQMVILLVNGNLGTGVAVMGAFSLVRFRSVPGKAEEISTIFQAMAVGLATGMGYVGMAVLFVLIMGGVNILLAFLKFGQQKTGVKVLKITIPESLDYTSVFDEVFARYLKNWDLNQVKTTNMGSLYKLDYEVVLKNNGEEKKLIDDLRCRNGNLEIFLGRPFGNKEEL</sequence>
<feature type="transmembrane region" description="Helical" evidence="1">
    <location>
        <begin position="20"/>
        <end position="43"/>
    </location>
</feature>
<dbReference type="RefSeq" id="WP_104433459.1">
    <property type="nucleotide sequence ID" value="NZ_PTJA01000001.1"/>
</dbReference>
<gene>
    <name evidence="2" type="ORF">BXY41_10187</name>
</gene>
<dbReference type="InterPro" id="IPR032531">
    <property type="entry name" value="DUF4956"/>
</dbReference>
<reference evidence="2 3" key="1">
    <citation type="submission" date="2018-02" db="EMBL/GenBank/DDBJ databases">
        <title>Genomic Encyclopedia of Archaeal and Bacterial Type Strains, Phase II (KMG-II): from individual species to whole genera.</title>
        <authorList>
            <person name="Goeker M."/>
        </authorList>
    </citation>
    <scope>NUCLEOTIDE SEQUENCE [LARGE SCALE GENOMIC DNA]</scope>
    <source>
        <strain evidence="2 3">DSM 3808</strain>
    </source>
</reference>
<dbReference type="Proteomes" id="UP000237749">
    <property type="component" value="Unassembled WGS sequence"/>
</dbReference>
<dbReference type="EMBL" id="PTJA01000001">
    <property type="protein sequence ID" value="PPK83030.1"/>
    <property type="molecule type" value="Genomic_DNA"/>
</dbReference>
<dbReference type="AlphaFoldDB" id="A0A2S6HY80"/>
<comment type="caution">
    <text evidence="2">The sequence shown here is derived from an EMBL/GenBank/DDBJ whole genome shotgun (WGS) entry which is preliminary data.</text>
</comment>
<evidence type="ECO:0000313" key="3">
    <source>
        <dbReference type="Proteomes" id="UP000237749"/>
    </source>
</evidence>
<keyword evidence="1" id="KW-0472">Membrane</keyword>
<accession>A0A2S6HY80</accession>
<organism evidence="2 3">
    <name type="scientific">Lacrimispora xylanisolvens</name>
    <dbReference type="NCBI Taxonomy" id="384636"/>
    <lineage>
        <taxon>Bacteria</taxon>
        <taxon>Bacillati</taxon>
        <taxon>Bacillota</taxon>
        <taxon>Clostridia</taxon>
        <taxon>Lachnospirales</taxon>
        <taxon>Lachnospiraceae</taxon>
        <taxon>Lacrimispora</taxon>
    </lineage>
</organism>
<evidence type="ECO:0000256" key="1">
    <source>
        <dbReference type="SAM" id="Phobius"/>
    </source>
</evidence>
<keyword evidence="3" id="KW-1185">Reference proteome</keyword>
<keyword evidence="1" id="KW-0812">Transmembrane</keyword>
<feature type="transmembrane region" description="Helical" evidence="1">
    <location>
        <begin position="115"/>
        <end position="136"/>
    </location>
</feature>
<keyword evidence="1" id="KW-1133">Transmembrane helix</keyword>
<feature type="transmembrane region" description="Helical" evidence="1">
    <location>
        <begin position="50"/>
        <end position="69"/>
    </location>
</feature>
<dbReference type="OrthoDB" id="9803265at2"/>
<name>A0A2S6HY80_9FIRM</name>